<name>A0A835VE14_VANPL</name>
<dbReference type="EMBL" id="JADCNM010000002">
    <property type="protein sequence ID" value="KAG0493510.1"/>
    <property type="molecule type" value="Genomic_DNA"/>
</dbReference>
<dbReference type="OrthoDB" id="10265969at2759"/>
<comment type="caution">
    <text evidence="3">The sequence shown here is derived from an EMBL/GenBank/DDBJ whole genome shotgun (WGS) entry which is preliminary data.</text>
</comment>
<proteinExistence type="predicted"/>
<sequence length="251" mass="28778">METLKGVKLPNLYAKFMSALYSLLDGTADNTKFEDDCRGIIGTQSYVLFTLDKLIYKIVKQLQAILADDLDSKLLQLYLYERSRRNGTISETAYYENARVLLHDESIYRFECYSNPTSLSIQLMDFGCDKLDVTAVSVEPNFSSYLYNDFLAVNSSRNERHDIFMRRNKRKFVNDNDDSSIYCKSMEGVRVSNGLECKIASITSKNVVSFAELNRFELVGGKHLAQVQFGFREKKRFEEERMGTSCGKVGH</sequence>
<dbReference type="Pfam" id="PF16879">
    <property type="entry name" value="Sin3a_C"/>
    <property type="match status" value="1"/>
</dbReference>
<dbReference type="GO" id="GO:0000122">
    <property type="term" value="P:negative regulation of transcription by RNA polymerase II"/>
    <property type="evidence" value="ECO:0007669"/>
    <property type="project" value="TreeGrafter"/>
</dbReference>
<dbReference type="PANTHER" id="PTHR12346:SF0">
    <property type="entry name" value="SIN3A, ISOFORM G"/>
    <property type="match status" value="1"/>
</dbReference>
<dbReference type="PANTHER" id="PTHR12346">
    <property type="entry name" value="SIN3B-RELATED"/>
    <property type="match status" value="1"/>
</dbReference>
<reference evidence="3 4" key="1">
    <citation type="journal article" date="2020" name="Nat. Food">
        <title>A phased Vanilla planifolia genome enables genetic improvement of flavour and production.</title>
        <authorList>
            <person name="Hasing T."/>
            <person name="Tang H."/>
            <person name="Brym M."/>
            <person name="Khazi F."/>
            <person name="Huang T."/>
            <person name="Chambers A.H."/>
        </authorList>
    </citation>
    <scope>NUCLEOTIDE SEQUENCE [LARGE SCALE GENOMIC DNA]</scope>
    <source>
        <tissue evidence="3">Leaf</tissue>
    </source>
</reference>
<evidence type="ECO:0000256" key="1">
    <source>
        <dbReference type="ARBA" id="ARBA00022491"/>
    </source>
</evidence>
<dbReference type="AlphaFoldDB" id="A0A835VE14"/>
<accession>A0A835VE14</accession>
<evidence type="ECO:0000313" key="3">
    <source>
        <dbReference type="EMBL" id="KAG0493510.1"/>
    </source>
</evidence>
<dbReference type="GO" id="GO:0000118">
    <property type="term" value="C:histone deacetylase complex"/>
    <property type="evidence" value="ECO:0007669"/>
    <property type="project" value="TreeGrafter"/>
</dbReference>
<evidence type="ECO:0000313" key="4">
    <source>
        <dbReference type="Proteomes" id="UP000639772"/>
    </source>
</evidence>
<feature type="domain" description="Sin3 C-terminal" evidence="2">
    <location>
        <begin position="11"/>
        <end position="205"/>
    </location>
</feature>
<dbReference type="Proteomes" id="UP000639772">
    <property type="component" value="Unassembled WGS sequence"/>
</dbReference>
<gene>
    <name evidence="3" type="ORF">HPP92_004504</name>
</gene>
<organism evidence="3 4">
    <name type="scientific">Vanilla planifolia</name>
    <name type="common">Vanilla</name>
    <dbReference type="NCBI Taxonomy" id="51239"/>
    <lineage>
        <taxon>Eukaryota</taxon>
        <taxon>Viridiplantae</taxon>
        <taxon>Streptophyta</taxon>
        <taxon>Embryophyta</taxon>
        <taxon>Tracheophyta</taxon>
        <taxon>Spermatophyta</taxon>
        <taxon>Magnoliopsida</taxon>
        <taxon>Liliopsida</taxon>
        <taxon>Asparagales</taxon>
        <taxon>Orchidaceae</taxon>
        <taxon>Vanilloideae</taxon>
        <taxon>Vanilleae</taxon>
        <taxon>Vanilla</taxon>
    </lineage>
</organism>
<keyword evidence="1" id="KW-0678">Repressor</keyword>
<dbReference type="GO" id="GO:0003714">
    <property type="term" value="F:transcription corepressor activity"/>
    <property type="evidence" value="ECO:0007669"/>
    <property type="project" value="InterPro"/>
</dbReference>
<evidence type="ECO:0000259" key="2">
    <source>
        <dbReference type="Pfam" id="PF16879"/>
    </source>
</evidence>
<dbReference type="InterPro" id="IPR039774">
    <property type="entry name" value="Sin3-like"/>
</dbReference>
<protein>
    <recommendedName>
        <fullName evidence="2">Sin3 C-terminal domain-containing protein</fullName>
    </recommendedName>
</protein>
<dbReference type="InterPro" id="IPR031693">
    <property type="entry name" value="Sin3_C"/>
</dbReference>
<dbReference type="GO" id="GO:0000785">
    <property type="term" value="C:chromatin"/>
    <property type="evidence" value="ECO:0007669"/>
    <property type="project" value="TreeGrafter"/>
</dbReference>